<keyword evidence="2" id="KW-1185">Reference proteome</keyword>
<organism evidence="1 2">
    <name type="scientific">Paenibacillus harenae</name>
    <dbReference type="NCBI Taxonomy" id="306543"/>
    <lineage>
        <taxon>Bacteria</taxon>
        <taxon>Bacillati</taxon>
        <taxon>Bacillota</taxon>
        <taxon>Bacilli</taxon>
        <taxon>Bacillales</taxon>
        <taxon>Paenibacillaceae</taxon>
        <taxon>Paenibacillus</taxon>
    </lineage>
</organism>
<reference evidence="1 2" key="1">
    <citation type="submission" date="2023-07" db="EMBL/GenBank/DDBJ databases">
        <title>Sorghum-associated microbial communities from plants grown in Nebraska, USA.</title>
        <authorList>
            <person name="Schachtman D."/>
        </authorList>
    </citation>
    <scope>NUCLEOTIDE SEQUENCE [LARGE SCALE GENOMIC DNA]</scope>
    <source>
        <strain evidence="1 2">CC482</strain>
    </source>
</reference>
<accession>A0ABT9TZP5</accession>
<gene>
    <name evidence="1" type="ORF">J2T15_002271</name>
</gene>
<dbReference type="EMBL" id="JAUSSU010000004">
    <property type="protein sequence ID" value="MDQ0112836.1"/>
    <property type="molecule type" value="Genomic_DNA"/>
</dbReference>
<dbReference type="SUPFAM" id="SSF55469">
    <property type="entry name" value="FMN-dependent nitroreductase-like"/>
    <property type="match status" value="1"/>
</dbReference>
<dbReference type="Proteomes" id="UP001229346">
    <property type="component" value="Unassembled WGS sequence"/>
</dbReference>
<evidence type="ECO:0000313" key="1">
    <source>
        <dbReference type="EMBL" id="MDQ0112836.1"/>
    </source>
</evidence>
<name>A0ABT9TZP5_PAEHA</name>
<protein>
    <submittedName>
        <fullName evidence="1">Oxidoreductase (Fatty acid repression mutant protein)</fullName>
    </submittedName>
</protein>
<proteinExistence type="predicted"/>
<sequence>MMPGQAQLLRMLIISRLSAMRQEKINCRPDNTTGRQWSIAESWQLIAQLPFGKPTAPAGEKPFKPIEERVKIFK</sequence>
<dbReference type="InterPro" id="IPR000415">
    <property type="entry name" value="Nitroreductase-like"/>
</dbReference>
<comment type="caution">
    <text evidence="1">The sequence shown here is derived from an EMBL/GenBank/DDBJ whole genome shotgun (WGS) entry which is preliminary data.</text>
</comment>
<evidence type="ECO:0000313" key="2">
    <source>
        <dbReference type="Proteomes" id="UP001229346"/>
    </source>
</evidence>
<dbReference type="Gene3D" id="3.40.109.10">
    <property type="entry name" value="NADH Oxidase"/>
    <property type="match status" value="1"/>
</dbReference>